<sequence length="28" mass="3311">MRFMPNFLPPDGEMGSTAVDAEYYKWRT</sequence>
<evidence type="ECO:0000313" key="1">
    <source>
        <dbReference type="EMBL" id="SJM30386.1"/>
    </source>
</evidence>
<accession>A0A2P9AH18</accession>
<organism evidence="1 2">
    <name type="scientific">Mesorhizobium delmotii</name>
    <dbReference type="NCBI Taxonomy" id="1631247"/>
    <lineage>
        <taxon>Bacteria</taxon>
        <taxon>Pseudomonadati</taxon>
        <taxon>Pseudomonadota</taxon>
        <taxon>Alphaproteobacteria</taxon>
        <taxon>Hyphomicrobiales</taxon>
        <taxon>Phyllobacteriaceae</taxon>
        <taxon>Mesorhizobium</taxon>
    </lineage>
</organism>
<dbReference type="EMBL" id="FUIG01000020">
    <property type="protein sequence ID" value="SJM30386.1"/>
    <property type="molecule type" value="Genomic_DNA"/>
</dbReference>
<gene>
    <name evidence="1" type="ORF">BQ8482_140033</name>
</gene>
<dbReference type="Proteomes" id="UP000245698">
    <property type="component" value="Unassembled WGS sequence"/>
</dbReference>
<keyword evidence="2" id="KW-1185">Reference proteome</keyword>
<name>A0A2P9AH18_9HYPH</name>
<dbReference type="AlphaFoldDB" id="A0A2P9AH18"/>
<protein>
    <submittedName>
        <fullName evidence="1">Uncharacterized protein</fullName>
    </submittedName>
</protein>
<proteinExistence type="predicted"/>
<reference evidence="2" key="1">
    <citation type="submission" date="2016-12" db="EMBL/GenBank/DDBJ databases">
        <authorList>
            <person name="Brunel B."/>
        </authorList>
    </citation>
    <scope>NUCLEOTIDE SEQUENCE [LARGE SCALE GENOMIC DNA]</scope>
</reference>
<evidence type="ECO:0000313" key="2">
    <source>
        <dbReference type="Proteomes" id="UP000245698"/>
    </source>
</evidence>